<feature type="compositionally biased region" description="Basic and acidic residues" evidence="1">
    <location>
        <begin position="1"/>
        <end position="14"/>
    </location>
</feature>
<sequence length="265" mass="29148">MEEMVKESHEEQPSRETSMSMKRAYPELGLIAKLDVELSPNAKGKGIEIATKKGIPNYVGSARTTIQLGEGLHVMYGIDDGMQDGLQTQGCHDHQATQPRLLKVSMDKEGGETTAKVSVTDKVQIDAISTGTIRTVEGTSKESGQQVAIVYPSLIEEMNNKGASRSEIEGNYGVHTTPKFKVGSWAKESEEGTQFVEHGKMDQFKVNSEMGLYGLHSPKKTMDRNDNLLAIMANTTNQKDQEVIEQPKILFGSFTYNEGSSQTWA</sequence>
<evidence type="ECO:0000313" key="2">
    <source>
        <dbReference type="EMBL" id="KAF5189689.1"/>
    </source>
</evidence>
<evidence type="ECO:0000313" key="3">
    <source>
        <dbReference type="Proteomes" id="UP000554482"/>
    </source>
</evidence>
<protein>
    <submittedName>
        <fullName evidence="2">Uncharacterized protein</fullName>
    </submittedName>
</protein>
<dbReference type="AlphaFoldDB" id="A0A7J6VX45"/>
<name>A0A7J6VX45_THATH</name>
<organism evidence="2 3">
    <name type="scientific">Thalictrum thalictroides</name>
    <name type="common">Rue-anemone</name>
    <name type="synonym">Anemone thalictroides</name>
    <dbReference type="NCBI Taxonomy" id="46969"/>
    <lineage>
        <taxon>Eukaryota</taxon>
        <taxon>Viridiplantae</taxon>
        <taxon>Streptophyta</taxon>
        <taxon>Embryophyta</taxon>
        <taxon>Tracheophyta</taxon>
        <taxon>Spermatophyta</taxon>
        <taxon>Magnoliopsida</taxon>
        <taxon>Ranunculales</taxon>
        <taxon>Ranunculaceae</taxon>
        <taxon>Thalictroideae</taxon>
        <taxon>Thalictrum</taxon>
    </lineage>
</organism>
<proteinExistence type="predicted"/>
<dbReference type="Proteomes" id="UP000554482">
    <property type="component" value="Unassembled WGS sequence"/>
</dbReference>
<comment type="caution">
    <text evidence="2">The sequence shown here is derived from an EMBL/GenBank/DDBJ whole genome shotgun (WGS) entry which is preliminary data.</text>
</comment>
<evidence type="ECO:0000256" key="1">
    <source>
        <dbReference type="SAM" id="MobiDB-lite"/>
    </source>
</evidence>
<feature type="non-terminal residue" evidence="2">
    <location>
        <position position="1"/>
    </location>
</feature>
<gene>
    <name evidence="2" type="ORF">FRX31_020724</name>
</gene>
<keyword evidence="3" id="KW-1185">Reference proteome</keyword>
<accession>A0A7J6VX45</accession>
<feature type="region of interest" description="Disordered" evidence="1">
    <location>
        <begin position="1"/>
        <end position="20"/>
    </location>
</feature>
<reference evidence="2 3" key="1">
    <citation type="submission" date="2020-06" db="EMBL/GenBank/DDBJ databases">
        <title>Transcriptomic and genomic resources for Thalictrum thalictroides and T. hernandezii: Facilitating candidate gene discovery in an emerging model plant lineage.</title>
        <authorList>
            <person name="Arias T."/>
            <person name="Riano-Pachon D.M."/>
            <person name="Di Stilio V.S."/>
        </authorList>
    </citation>
    <scope>NUCLEOTIDE SEQUENCE [LARGE SCALE GENOMIC DNA]</scope>
    <source>
        <strain evidence="3">cv. WT478/WT964</strain>
        <tissue evidence="2">Leaves</tissue>
    </source>
</reference>
<dbReference type="EMBL" id="JABWDY010025135">
    <property type="protein sequence ID" value="KAF5189689.1"/>
    <property type="molecule type" value="Genomic_DNA"/>
</dbReference>